<dbReference type="GO" id="GO:0003735">
    <property type="term" value="F:structural constituent of ribosome"/>
    <property type="evidence" value="ECO:0007669"/>
    <property type="project" value="InterPro"/>
</dbReference>
<dbReference type="InParanoid" id="H1YW94"/>
<keyword evidence="2 5" id="KW-0689">Ribosomal protein</keyword>
<accession>H1YW94</accession>
<gene>
    <name evidence="5" type="primary">rps2</name>
    <name evidence="7" type="ORF">Metlim_0693</name>
</gene>
<dbReference type="PRINTS" id="PR00395">
    <property type="entry name" value="RIBOSOMALS2"/>
</dbReference>
<dbReference type="AlphaFoldDB" id="H1YW94"/>
<evidence type="ECO:0000256" key="3">
    <source>
        <dbReference type="ARBA" id="ARBA00023274"/>
    </source>
</evidence>
<dbReference type="Gene3D" id="3.40.50.10490">
    <property type="entry name" value="Glucose-6-phosphate isomerase like protein, domain 1"/>
    <property type="match status" value="1"/>
</dbReference>
<evidence type="ECO:0000313" key="7">
    <source>
        <dbReference type="EMBL" id="EHQ34816.1"/>
    </source>
</evidence>
<dbReference type="FunFam" id="3.40.50.10490:FF:000030">
    <property type="entry name" value="30S ribosomal protein S2"/>
    <property type="match status" value="1"/>
</dbReference>
<dbReference type="NCBIfam" id="TIGR01012">
    <property type="entry name" value="uS2_euk_arch"/>
    <property type="match status" value="1"/>
</dbReference>
<dbReference type="SUPFAM" id="SSF52313">
    <property type="entry name" value="Ribosomal protein S2"/>
    <property type="match status" value="1"/>
</dbReference>
<name>H1YW94_9EURY</name>
<dbReference type="HOGENOM" id="CLU_058171_3_0_2"/>
<dbReference type="Proteomes" id="UP000005741">
    <property type="component" value="Chromosome"/>
</dbReference>
<dbReference type="InterPro" id="IPR023591">
    <property type="entry name" value="Ribosomal_uS2_flav_dom_sf"/>
</dbReference>
<dbReference type="CDD" id="cd01425">
    <property type="entry name" value="RPS2"/>
    <property type="match status" value="1"/>
</dbReference>
<dbReference type="InterPro" id="IPR005707">
    <property type="entry name" value="Ribosomal_uS2_euk/arc"/>
</dbReference>
<dbReference type="PROSITE" id="PS00962">
    <property type="entry name" value="RIBOSOMAL_S2_1"/>
    <property type="match status" value="1"/>
</dbReference>
<keyword evidence="8" id="KW-1185">Reference proteome</keyword>
<evidence type="ECO:0000256" key="1">
    <source>
        <dbReference type="ARBA" id="ARBA00006242"/>
    </source>
</evidence>
<proteinExistence type="inferred from homology"/>
<dbReference type="InterPro" id="IPR018130">
    <property type="entry name" value="Ribosomal_uS2_CS"/>
</dbReference>
<dbReference type="PATRIC" id="fig|937775.9.peg.806"/>
<dbReference type="PANTHER" id="PTHR11489">
    <property type="entry name" value="40S RIBOSOMAL PROTEIN SA"/>
    <property type="match status" value="1"/>
</dbReference>
<dbReference type="HAMAP" id="MF_00291_A">
    <property type="entry name" value="Ribosomal_uS2_A"/>
    <property type="match status" value="1"/>
</dbReference>
<evidence type="ECO:0000256" key="4">
    <source>
        <dbReference type="ARBA" id="ARBA00035256"/>
    </source>
</evidence>
<dbReference type="InterPro" id="IPR023454">
    <property type="entry name" value="Ribosomal_uS2_arc"/>
</dbReference>
<sequence>MSYPSPLRENSTGADVKLNSNEIEIELKESLVPVEEYLAAGVHIGTQQKSQDMKKFIYRVRGDGLYILDIQQTDERIKVAADFIAKFDPAKVLVVTSRQYGQYPARKFAEAVGGVSKVGRFIPGLLTNQSIREYIEPDVVVVTDPIGDLQVINEAVQCGIPIVALCDTNNITKYIDIVIPTNNKGRKALSLVYYLLAKEVMSKRGIATSLTPEDFEVEL</sequence>
<dbReference type="InterPro" id="IPR001865">
    <property type="entry name" value="Ribosomal_uS2"/>
</dbReference>
<evidence type="ECO:0000256" key="6">
    <source>
        <dbReference type="RuleBase" id="RU003631"/>
    </source>
</evidence>
<dbReference type="STRING" id="937775.Metlim_0693"/>
<evidence type="ECO:0000256" key="5">
    <source>
        <dbReference type="HAMAP-Rule" id="MF_00291"/>
    </source>
</evidence>
<dbReference type="GO" id="GO:0006412">
    <property type="term" value="P:translation"/>
    <property type="evidence" value="ECO:0007669"/>
    <property type="project" value="UniProtKB-UniRule"/>
</dbReference>
<keyword evidence="3 5" id="KW-0687">Ribonucleoprotein</keyword>
<evidence type="ECO:0000313" key="8">
    <source>
        <dbReference type="Proteomes" id="UP000005741"/>
    </source>
</evidence>
<protein>
    <recommendedName>
        <fullName evidence="4 5">Small ribosomal subunit protein uS2</fullName>
    </recommendedName>
</protein>
<evidence type="ECO:0000256" key="2">
    <source>
        <dbReference type="ARBA" id="ARBA00022980"/>
    </source>
</evidence>
<dbReference type="FunCoup" id="H1YW94">
    <property type="interactions" value="151"/>
</dbReference>
<comment type="similarity">
    <text evidence="1 5 6">Belongs to the universal ribosomal protein uS2 family.</text>
</comment>
<dbReference type="GO" id="GO:0015935">
    <property type="term" value="C:small ribosomal subunit"/>
    <property type="evidence" value="ECO:0007669"/>
    <property type="project" value="InterPro"/>
</dbReference>
<reference evidence="7 8" key="1">
    <citation type="submission" date="2011-10" db="EMBL/GenBank/DDBJ databases">
        <title>The Improved High-Quality Draft genome of Methanoplanus limicola DSM 2279.</title>
        <authorList>
            <consortium name="US DOE Joint Genome Institute (JGI-PGF)"/>
            <person name="Lucas S."/>
            <person name="Copeland A."/>
            <person name="Lapidus A."/>
            <person name="Glavina del Rio T."/>
            <person name="Dalin E."/>
            <person name="Tice H."/>
            <person name="Bruce D."/>
            <person name="Goodwin L."/>
            <person name="Pitluck S."/>
            <person name="Peters L."/>
            <person name="Mikhailova N."/>
            <person name="Lu M."/>
            <person name="Kyrpides N."/>
            <person name="Mavromatis K."/>
            <person name="Ivanova N."/>
            <person name="Markowitz V."/>
            <person name="Cheng J.-F."/>
            <person name="Hugenholtz P."/>
            <person name="Woyke T."/>
            <person name="Wu D."/>
            <person name="Wirth R."/>
            <person name="Brambilla E.-M."/>
            <person name="Klenk H.-P."/>
            <person name="Eisen J.A."/>
        </authorList>
    </citation>
    <scope>NUCLEOTIDE SEQUENCE [LARGE SCALE GENOMIC DNA]</scope>
    <source>
        <strain evidence="7 8">DSM 2279</strain>
    </source>
</reference>
<dbReference type="PROSITE" id="PS00963">
    <property type="entry name" value="RIBOSOMAL_S2_2"/>
    <property type="match status" value="1"/>
</dbReference>
<organism evidence="7 8">
    <name type="scientific">Methanoplanus limicola DSM 2279</name>
    <dbReference type="NCBI Taxonomy" id="937775"/>
    <lineage>
        <taxon>Archaea</taxon>
        <taxon>Methanobacteriati</taxon>
        <taxon>Methanobacteriota</taxon>
        <taxon>Stenosarchaea group</taxon>
        <taxon>Methanomicrobia</taxon>
        <taxon>Methanomicrobiales</taxon>
        <taxon>Methanomicrobiaceae</taxon>
        <taxon>Methanoplanus</taxon>
    </lineage>
</organism>
<dbReference type="EMBL" id="CM001436">
    <property type="protein sequence ID" value="EHQ34816.1"/>
    <property type="molecule type" value="Genomic_DNA"/>
</dbReference>
<dbReference type="Pfam" id="PF00318">
    <property type="entry name" value="Ribosomal_S2"/>
    <property type="match status" value="2"/>
</dbReference>